<protein>
    <submittedName>
        <fullName evidence="1">Uncharacterized protein</fullName>
    </submittedName>
</protein>
<organism evidence="1">
    <name type="scientific">marine metagenome</name>
    <dbReference type="NCBI Taxonomy" id="408172"/>
    <lineage>
        <taxon>unclassified sequences</taxon>
        <taxon>metagenomes</taxon>
        <taxon>ecological metagenomes</taxon>
    </lineage>
</organism>
<reference evidence="1" key="1">
    <citation type="submission" date="2018-05" db="EMBL/GenBank/DDBJ databases">
        <authorList>
            <person name="Lanie J.A."/>
            <person name="Ng W.-L."/>
            <person name="Kazmierczak K.M."/>
            <person name="Andrzejewski T.M."/>
            <person name="Davidsen T.M."/>
            <person name="Wayne K.J."/>
            <person name="Tettelin H."/>
            <person name="Glass J.I."/>
            <person name="Rusch D."/>
            <person name="Podicherti R."/>
            <person name="Tsui H.-C.T."/>
            <person name="Winkler M.E."/>
        </authorList>
    </citation>
    <scope>NUCLEOTIDE SEQUENCE</scope>
</reference>
<feature type="non-terminal residue" evidence="1">
    <location>
        <position position="60"/>
    </location>
</feature>
<dbReference type="EMBL" id="UINC01036485">
    <property type="protein sequence ID" value="SVB30525.1"/>
    <property type="molecule type" value="Genomic_DNA"/>
</dbReference>
<name>A0A382CWT6_9ZZZZ</name>
<evidence type="ECO:0000313" key="1">
    <source>
        <dbReference type="EMBL" id="SVB30525.1"/>
    </source>
</evidence>
<gene>
    <name evidence="1" type="ORF">METZ01_LOCUS183379</name>
</gene>
<sequence length="60" mass="6873">MRILIYKLTLVLTLVFLSNYALADKWSDQFPHIKNTGDIPGECSYESMSKKDYSGRTLSI</sequence>
<accession>A0A382CWT6</accession>
<proteinExistence type="predicted"/>
<dbReference type="AlphaFoldDB" id="A0A382CWT6"/>